<evidence type="ECO:0000256" key="1">
    <source>
        <dbReference type="SAM" id="SignalP"/>
    </source>
</evidence>
<evidence type="ECO:0008006" key="4">
    <source>
        <dbReference type="Google" id="ProtNLM"/>
    </source>
</evidence>
<keyword evidence="3" id="KW-1185">Reference proteome</keyword>
<dbReference type="Proteomes" id="UP001499852">
    <property type="component" value="Unassembled WGS sequence"/>
</dbReference>
<dbReference type="SUPFAM" id="SSF50939">
    <property type="entry name" value="Sialidases"/>
    <property type="match status" value="1"/>
</dbReference>
<dbReference type="InterPro" id="IPR036278">
    <property type="entry name" value="Sialidase_sf"/>
</dbReference>
<reference evidence="3" key="1">
    <citation type="journal article" date="2019" name="Int. J. Syst. Evol. Microbiol.">
        <title>The Global Catalogue of Microorganisms (GCM) 10K type strain sequencing project: providing services to taxonomists for standard genome sequencing and annotation.</title>
        <authorList>
            <consortium name="The Broad Institute Genomics Platform"/>
            <consortium name="The Broad Institute Genome Sequencing Center for Infectious Disease"/>
            <person name="Wu L."/>
            <person name="Ma J."/>
        </authorList>
    </citation>
    <scope>NUCLEOTIDE SEQUENCE [LARGE SCALE GENOMIC DNA]</scope>
    <source>
        <strain evidence="3">JCM 18053</strain>
    </source>
</reference>
<dbReference type="CDD" id="cd15482">
    <property type="entry name" value="Sialidase_non-viral"/>
    <property type="match status" value="1"/>
</dbReference>
<feature type="signal peptide" evidence="1">
    <location>
        <begin position="1"/>
        <end position="17"/>
    </location>
</feature>
<gene>
    <name evidence="2" type="ORF">GCM10023213_07690</name>
</gene>
<dbReference type="EMBL" id="BAABIA010000002">
    <property type="protein sequence ID" value="GAA5135049.1"/>
    <property type="molecule type" value="Genomic_DNA"/>
</dbReference>
<sequence>MFRLPCLFLLLPLISAAEILPPGWDAKAAADKVMAGLVNTTEPQVKGAHDAEMAIVGDHAYIVAEANDVQGGESADWPFVYVTLAVVNVKTLRVEKSVCFARSEQKFDNVTLPAGACFVPRILQKDASTLRCYFASESPKQRQAQTWFLDYDLTQGSFENTLHKAKINTAAGTFDMQPQHFHHDAVVQGFTKPAVDFGLYLFDSFKVFDGQTYVALNNYPGGQNALARVNASLDVFEVVGHYNEPGNLKLTESAVNRLPDGTWMAICRQEGGNRNYTFTTSRDGRTWSPNEHRAFVPNGTSSKPTFDRLKGLYYLGWQDAAQINGASRSVFNLDVSKDGVTWERKYRFETEKSFQYPVFREHEGRIYLSVTQGDKDASRKERIMFGILE</sequence>
<evidence type="ECO:0000313" key="3">
    <source>
        <dbReference type="Proteomes" id="UP001499852"/>
    </source>
</evidence>
<organism evidence="2 3">
    <name type="scientific">Prosthecobacter algae</name>
    <dbReference type="NCBI Taxonomy" id="1144682"/>
    <lineage>
        <taxon>Bacteria</taxon>
        <taxon>Pseudomonadati</taxon>
        <taxon>Verrucomicrobiota</taxon>
        <taxon>Verrucomicrobiia</taxon>
        <taxon>Verrucomicrobiales</taxon>
        <taxon>Verrucomicrobiaceae</taxon>
        <taxon>Prosthecobacter</taxon>
    </lineage>
</organism>
<proteinExistence type="predicted"/>
<dbReference type="Gene3D" id="2.120.10.10">
    <property type="match status" value="1"/>
</dbReference>
<evidence type="ECO:0000313" key="2">
    <source>
        <dbReference type="EMBL" id="GAA5135049.1"/>
    </source>
</evidence>
<accession>A0ABP9NVR1</accession>
<protein>
    <recommendedName>
        <fullName evidence="4">Exo-alpha-sialidase</fullName>
    </recommendedName>
</protein>
<dbReference type="RefSeq" id="WP_345735048.1">
    <property type="nucleotide sequence ID" value="NZ_BAABIA010000002.1"/>
</dbReference>
<comment type="caution">
    <text evidence="2">The sequence shown here is derived from an EMBL/GenBank/DDBJ whole genome shotgun (WGS) entry which is preliminary data.</text>
</comment>
<name>A0ABP9NVR1_9BACT</name>
<feature type="chain" id="PRO_5045985431" description="Exo-alpha-sialidase" evidence="1">
    <location>
        <begin position="18"/>
        <end position="389"/>
    </location>
</feature>
<keyword evidence="1" id="KW-0732">Signal</keyword>